<evidence type="ECO:0000256" key="7">
    <source>
        <dbReference type="SAM" id="Phobius"/>
    </source>
</evidence>
<organism evidence="8 9">
    <name type="scientific">Bilifractor porci</name>
    <dbReference type="NCBI Taxonomy" id="2606636"/>
    <lineage>
        <taxon>Bacteria</taxon>
        <taxon>Bacillati</taxon>
        <taxon>Bacillota</taxon>
        <taxon>Clostridia</taxon>
        <taxon>Lachnospirales</taxon>
        <taxon>Lachnospiraceae</taxon>
        <taxon>Bilifractor</taxon>
    </lineage>
</organism>
<evidence type="ECO:0000256" key="6">
    <source>
        <dbReference type="SAM" id="MobiDB-lite"/>
    </source>
</evidence>
<feature type="transmembrane region" description="Helical" evidence="7">
    <location>
        <begin position="369"/>
        <end position="393"/>
    </location>
</feature>
<feature type="transmembrane region" description="Helical" evidence="7">
    <location>
        <begin position="332"/>
        <end position="357"/>
    </location>
</feature>
<evidence type="ECO:0000256" key="3">
    <source>
        <dbReference type="ARBA" id="ARBA00022960"/>
    </source>
</evidence>
<comment type="subcellular location">
    <subcellularLocation>
        <location evidence="1">Membrane</location>
        <topology evidence="1">Multi-pass membrane protein</topology>
    </subcellularLocation>
</comment>
<gene>
    <name evidence="8" type="ORF">FYJ60_01165</name>
</gene>
<dbReference type="InterPro" id="IPR001182">
    <property type="entry name" value="FtsW/RodA"/>
</dbReference>
<feature type="transmembrane region" description="Helical" evidence="7">
    <location>
        <begin position="12"/>
        <end position="28"/>
    </location>
</feature>
<dbReference type="Pfam" id="PF01098">
    <property type="entry name" value="FTSW_RODA_SPOVE"/>
    <property type="match status" value="1"/>
</dbReference>
<dbReference type="PANTHER" id="PTHR30474:SF3">
    <property type="entry name" value="PEPTIDOGLYCAN GLYCOSYLTRANSFERASE RODA"/>
    <property type="match status" value="1"/>
</dbReference>
<evidence type="ECO:0000313" key="8">
    <source>
        <dbReference type="EMBL" id="MST80947.1"/>
    </source>
</evidence>
<feature type="transmembrane region" description="Helical" evidence="7">
    <location>
        <begin position="92"/>
        <end position="110"/>
    </location>
</feature>
<keyword evidence="3" id="KW-0133">Cell shape</keyword>
<feature type="transmembrane region" description="Helical" evidence="7">
    <location>
        <begin position="295"/>
        <end position="312"/>
    </location>
</feature>
<evidence type="ECO:0000256" key="4">
    <source>
        <dbReference type="ARBA" id="ARBA00022989"/>
    </source>
</evidence>
<evidence type="ECO:0000256" key="1">
    <source>
        <dbReference type="ARBA" id="ARBA00004141"/>
    </source>
</evidence>
<dbReference type="RefSeq" id="WP_154456758.1">
    <property type="nucleotide sequence ID" value="NZ_VUMV01000001.1"/>
</dbReference>
<dbReference type="GO" id="GO:0008360">
    <property type="term" value="P:regulation of cell shape"/>
    <property type="evidence" value="ECO:0007669"/>
    <property type="project" value="UniProtKB-KW"/>
</dbReference>
<keyword evidence="2 7" id="KW-0812">Transmembrane</keyword>
<protein>
    <submittedName>
        <fullName evidence="8">FtsW/RodA/SpoVE family cell cycle protein</fullName>
    </submittedName>
</protein>
<dbReference type="GO" id="GO:0051301">
    <property type="term" value="P:cell division"/>
    <property type="evidence" value="ECO:0007669"/>
    <property type="project" value="InterPro"/>
</dbReference>
<feature type="transmembrane region" description="Helical" evidence="7">
    <location>
        <begin position="67"/>
        <end position="85"/>
    </location>
</feature>
<evidence type="ECO:0000256" key="2">
    <source>
        <dbReference type="ARBA" id="ARBA00022692"/>
    </source>
</evidence>
<comment type="caution">
    <text evidence="8">The sequence shown here is derived from an EMBL/GenBank/DDBJ whole genome shotgun (WGS) entry which is preliminary data.</text>
</comment>
<feature type="transmembrane region" description="Helical" evidence="7">
    <location>
        <begin position="122"/>
        <end position="140"/>
    </location>
</feature>
<feature type="region of interest" description="Disordered" evidence="6">
    <location>
        <begin position="453"/>
        <end position="553"/>
    </location>
</feature>
<dbReference type="EMBL" id="VUMV01000001">
    <property type="protein sequence ID" value="MST80947.1"/>
    <property type="molecule type" value="Genomic_DNA"/>
</dbReference>
<evidence type="ECO:0000256" key="5">
    <source>
        <dbReference type="ARBA" id="ARBA00023136"/>
    </source>
</evidence>
<dbReference type="AlphaFoldDB" id="A0A7X2TMA1"/>
<feature type="transmembrane region" description="Helical" evidence="7">
    <location>
        <begin position="255"/>
        <end position="274"/>
    </location>
</feature>
<keyword evidence="9" id="KW-1185">Reference proteome</keyword>
<dbReference type="GO" id="GO:0005886">
    <property type="term" value="C:plasma membrane"/>
    <property type="evidence" value="ECO:0007669"/>
    <property type="project" value="TreeGrafter"/>
</dbReference>
<feature type="transmembrane region" description="Helical" evidence="7">
    <location>
        <begin position="405"/>
        <end position="428"/>
    </location>
</feature>
<accession>A0A7X2TMA1</accession>
<dbReference type="Proteomes" id="UP000466864">
    <property type="component" value="Unassembled WGS sequence"/>
</dbReference>
<dbReference type="GO" id="GO:0032153">
    <property type="term" value="C:cell division site"/>
    <property type="evidence" value="ECO:0007669"/>
    <property type="project" value="TreeGrafter"/>
</dbReference>
<feature type="transmembrane region" description="Helical" evidence="7">
    <location>
        <begin position="152"/>
        <end position="170"/>
    </location>
</feature>
<feature type="transmembrane region" description="Helical" evidence="7">
    <location>
        <begin position="176"/>
        <end position="200"/>
    </location>
</feature>
<name>A0A7X2TMA1_9FIRM</name>
<feature type="transmembrane region" description="Helical" evidence="7">
    <location>
        <begin position="44"/>
        <end position="61"/>
    </location>
</feature>
<dbReference type="PANTHER" id="PTHR30474">
    <property type="entry name" value="CELL CYCLE PROTEIN"/>
    <property type="match status" value="1"/>
</dbReference>
<feature type="transmembrane region" description="Helical" evidence="7">
    <location>
        <begin position="212"/>
        <end position="243"/>
    </location>
</feature>
<evidence type="ECO:0000313" key="9">
    <source>
        <dbReference type="Proteomes" id="UP000466864"/>
    </source>
</evidence>
<dbReference type="GO" id="GO:0015648">
    <property type="term" value="F:lipid-linked peptidoglycan transporter activity"/>
    <property type="evidence" value="ECO:0007669"/>
    <property type="project" value="TreeGrafter"/>
</dbReference>
<keyword evidence="5 7" id="KW-0472">Membrane</keyword>
<sequence>MNTIVSQASKYILLALMVLFTIETYMVLRRRDEKSRNRIMRKQIGLMVMFNLVAYPTMYLLSGDFQMLVMFLAVVCFILVVQVLYRLIYRRASLILLNTMCMMLSVGFVIQSRLGMDTAMKQFIITSLATLICFIIPVFIRKVRIVSRLTWLYAVAGIGLLGVVLLFGRITGGAQLSVSLGGITFQFSEFVKITVVLFMAGMLQNRHDFKTVLVVTLVAAVHVGILALSADLGAALIYFMAYIVMVFVATRNPGYAFLGLGGMAGASIIAYRLFEHVRVRVAVWKDPFQDYEGTGYQIVQALFGVCAGGWFGTGLFKGNPDMIPLAYEDFTFAAICEEFGVLFAICLILLCMGMYLLIVNIATKLEKPFYRLVAVGLGTEYAFQVFLTVGGTTKFIPMTGITLPLISYGGSSIMCTIIMISIIQGLYIMRTDESQAREEERMQQRLRRRISDQEQYLKGYRSPARRDGYSGQGQGTPVQNVRYGENSRNGGGDARAGYADGGTTKIIRKLNRSQNGQNPADGREKKNGQEIGDTDELAKKIEEQTKNGLEIHY</sequence>
<keyword evidence="4 7" id="KW-1133">Transmembrane helix</keyword>
<feature type="compositionally biased region" description="Basic and acidic residues" evidence="6">
    <location>
        <begin position="536"/>
        <end position="553"/>
    </location>
</feature>
<proteinExistence type="predicted"/>
<reference evidence="8 9" key="1">
    <citation type="submission" date="2019-08" db="EMBL/GenBank/DDBJ databases">
        <title>In-depth cultivation of the pig gut microbiome towards novel bacterial diversity and tailored functional studies.</title>
        <authorList>
            <person name="Wylensek D."/>
            <person name="Hitch T.C.A."/>
            <person name="Clavel T."/>
        </authorList>
    </citation>
    <scope>NUCLEOTIDE SEQUENCE [LARGE SCALE GENOMIC DNA]</scope>
    <source>
        <strain evidence="8 9">Oil+RF-744-WCA-WT-13</strain>
    </source>
</reference>